<name>A0A5S9R158_9GAMM</name>
<dbReference type="InterPro" id="IPR036761">
    <property type="entry name" value="TTHA0802/YceI-like_sf"/>
</dbReference>
<dbReference type="SUPFAM" id="SSF101874">
    <property type="entry name" value="YceI-like"/>
    <property type="match status" value="1"/>
</dbReference>
<feature type="chain" id="PRO_5025045193" description="Lipid/polyisoprenoid-binding YceI-like domain-containing protein" evidence="1">
    <location>
        <begin position="25"/>
        <end position="197"/>
    </location>
</feature>
<evidence type="ECO:0000256" key="1">
    <source>
        <dbReference type="SAM" id="SignalP"/>
    </source>
</evidence>
<reference evidence="3 4" key="1">
    <citation type="submission" date="2019-11" db="EMBL/GenBank/DDBJ databases">
        <authorList>
            <person name="Holert J."/>
        </authorList>
    </citation>
    <scope>NUCLEOTIDE SEQUENCE [LARGE SCALE GENOMIC DNA]</scope>
    <source>
        <strain evidence="3">SB11_3</strain>
    </source>
</reference>
<dbReference type="PANTHER" id="PTHR34406:SF1">
    <property type="entry name" value="PROTEIN YCEI"/>
    <property type="match status" value="1"/>
</dbReference>
<dbReference type="EMBL" id="CACSIO010000062">
    <property type="protein sequence ID" value="CAA0125840.1"/>
    <property type="molecule type" value="Genomic_DNA"/>
</dbReference>
<gene>
    <name evidence="3" type="ORF">OPDIPICF_03644</name>
</gene>
<evidence type="ECO:0000259" key="2">
    <source>
        <dbReference type="SMART" id="SM00867"/>
    </source>
</evidence>
<organism evidence="3 4">
    <name type="scientific">BD1-7 clade bacterium</name>
    <dbReference type="NCBI Taxonomy" id="2029982"/>
    <lineage>
        <taxon>Bacteria</taxon>
        <taxon>Pseudomonadati</taxon>
        <taxon>Pseudomonadota</taxon>
        <taxon>Gammaproteobacteria</taxon>
        <taxon>Cellvibrionales</taxon>
        <taxon>Spongiibacteraceae</taxon>
        <taxon>BD1-7 clade</taxon>
    </lineage>
</organism>
<dbReference type="AlphaFoldDB" id="A0A5S9R158"/>
<evidence type="ECO:0000313" key="4">
    <source>
        <dbReference type="Proteomes" id="UP000441399"/>
    </source>
</evidence>
<keyword evidence="1" id="KW-0732">Signal</keyword>
<dbReference type="InterPro" id="IPR027016">
    <property type="entry name" value="UCP029811"/>
</dbReference>
<evidence type="ECO:0000313" key="3">
    <source>
        <dbReference type="EMBL" id="CAA0125840.1"/>
    </source>
</evidence>
<keyword evidence="4" id="KW-1185">Reference proteome</keyword>
<sequence length="197" mass="21377">MKTVASVKAAVFAAGIFASQSLFANWLLEQDQSSVSFISIKNNTIAEVNHFKTIQGVVDNNGNATMTIDLDSVDTMIGIRDERLRKLLFETVKFPNATITTQLNAQRLKQLSAGQTTLVEASYTLTLHGQKAVKKAVLRVTGLENGHVSVITHEPILIAVSDFNLVNGVEALKQVAKLSAISQAVPVNLDLVFTQQK</sequence>
<dbReference type="OrthoDB" id="9793816at2"/>
<accession>A0A5S9R158</accession>
<dbReference type="PANTHER" id="PTHR34406">
    <property type="entry name" value="PROTEIN YCEI"/>
    <property type="match status" value="1"/>
</dbReference>
<dbReference type="PIRSF" id="PIRSF029811">
    <property type="entry name" value="UCP029811"/>
    <property type="match status" value="1"/>
</dbReference>
<feature type="domain" description="Lipid/polyisoprenoid-binding YceI-like" evidence="2">
    <location>
        <begin position="25"/>
        <end position="194"/>
    </location>
</feature>
<dbReference type="InterPro" id="IPR007372">
    <property type="entry name" value="Lipid/polyisoprenoid-bd_YceI"/>
</dbReference>
<dbReference type="SMART" id="SM00867">
    <property type="entry name" value="YceI"/>
    <property type="match status" value="1"/>
</dbReference>
<dbReference type="Proteomes" id="UP000441399">
    <property type="component" value="Unassembled WGS sequence"/>
</dbReference>
<protein>
    <recommendedName>
        <fullName evidence="2">Lipid/polyisoprenoid-binding YceI-like domain-containing protein</fullName>
    </recommendedName>
</protein>
<dbReference type="Gene3D" id="2.40.128.110">
    <property type="entry name" value="Lipid/polyisoprenoid-binding, YceI-like"/>
    <property type="match status" value="1"/>
</dbReference>
<feature type="signal peptide" evidence="1">
    <location>
        <begin position="1"/>
        <end position="24"/>
    </location>
</feature>
<dbReference type="Pfam" id="PF04264">
    <property type="entry name" value="YceI"/>
    <property type="match status" value="1"/>
</dbReference>
<proteinExistence type="predicted"/>